<evidence type="ECO:0008006" key="5">
    <source>
        <dbReference type="Google" id="ProtNLM"/>
    </source>
</evidence>
<keyword evidence="2" id="KW-0732">Signal</keyword>
<protein>
    <recommendedName>
        <fullName evidence="5">Lipoprotein</fullName>
    </recommendedName>
</protein>
<evidence type="ECO:0000256" key="1">
    <source>
        <dbReference type="SAM" id="MobiDB-lite"/>
    </source>
</evidence>
<evidence type="ECO:0000313" key="3">
    <source>
        <dbReference type="EMBL" id="NOJ78688.1"/>
    </source>
</evidence>
<dbReference type="Proteomes" id="UP000533080">
    <property type="component" value="Unassembled WGS sequence"/>
</dbReference>
<dbReference type="AlphaFoldDB" id="A0A7Y4MRP1"/>
<reference evidence="3 4" key="1">
    <citation type="submission" date="2020-05" db="EMBL/GenBank/DDBJ databases">
        <authorList>
            <person name="Whitworth D."/>
        </authorList>
    </citation>
    <scope>NUCLEOTIDE SEQUENCE [LARGE SCALE GENOMIC DNA]</scope>
    <source>
        <strain evidence="3 4">AM005</strain>
    </source>
</reference>
<dbReference type="PROSITE" id="PS51257">
    <property type="entry name" value="PROKAR_LIPOPROTEIN"/>
    <property type="match status" value="1"/>
</dbReference>
<comment type="caution">
    <text evidence="3">The sequence shown here is derived from an EMBL/GenBank/DDBJ whole genome shotgun (WGS) entry which is preliminary data.</text>
</comment>
<sequence length="141" mass="16206">MGGMRLALVIGCLLLASGCVLHTRSPHPHPPPPPHRPVAMTYKEAVNLGFNQCRSRGYECRLKDADRKGRDVWRVKFHAFTRGARGHLHLDFDAYSRSLLRVDDKVKARRHDWDDDDDDDDDDDRRGRGRGKKKGHARRDD</sequence>
<gene>
    <name evidence="3" type="ORF">HNV28_10070</name>
</gene>
<evidence type="ECO:0000256" key="2">
    <source>
        <dbReference type="SAM" id="SignalP"/>
    </source>
</evidence>
<evidence type="ECO:0000313" key="4">
    <source>
        <dbReference type="Proteomes" id="UP000533080"/>
    </source>
</evidence>
<organism evidence="3 4">
    <name type="scientific">Myxococcus xanthus</name>
    <dbReference type="NCBI Taxonomy" id="34"/>
    <lineage>
        <taxon>Bacteria</taxon>
        <taxon>Pseudomonadati</taxon>
        <taxon>Myxococcota</taxon>
        <taxon>Myxococcia</taxon>
        <taxon>Myxococcales</taxon>
        <taxon>Cystobacterineae</taxon>
        <taxon>Myxococcaceae</taxon>
        <taxon>Myxococcus</taxon>
    </lineage>
</organism>
<accession>A0A7Y4MRP1</accession>
<feature type="signal peptide" evidence="2">
    <location>
        <begin position="1"/>
        <end position="22"/>
    </location>
</feature>
<feature type="region of interest" description="Disordered" evidence="1">
    <location>
        <begin position="108"/>
        <end position="141"/>
    </location>
</feature>
<name>A0A7Y4MRP1_MYXXA</name>
<feature type="compositionally biased region" description="Basic residues" evidence="1">
    <location>
        <begin position="127"/>
        <end position="141"/>
    </location>
</feature>
<proteinExistence type="predicted"/>
<feature type="chain" id="PRO_5031303223" description="Lipoprotein" evidence="2">
    <location>
        <begin position="23"/>
        <end position="141"/>
    </location>
</feature>
<dbReference type="EMBL" id="JABFNT010000025">
    <property type="protein sequence ID" value="NOJ78688.1"/>
    <property type="molecule type" value="Genomic_DNA"/>
</dbReference>
<feature type="compositionally biased region" description="Acidic residues" evidence="1">
    <location>
        <begin position="114"/>
        <end position="123"/>
    </location>
</feature>